<dbReference type="Proteomes" id="UP000203902">
    <property type="component" value="Segment"/>
</dbReference>
<reference evidence="3 6" key="2">
    <citation type="submission" date="2020-06" db="EMBL/GenBank/DDBJ databases">
        <authorList>
            <person name="Puxty R.J."/>
            <person name="Weihe C."/>
            <person name="Marston M.F."/>
            <person name="Martiny J.B.H."/>
        </authorList>
    </citation>
    <scope>NUCLEOTIDE SEQUENCE [LARGE SCALE GENOMIC DNA]</scope>
    <source>
        <strain evidence="3">0809CC03</strain>
    </source>
</reference>
<evidence type="ECO:0000313" key="2">
    <source>
        <dbReference type="EMBL" id="AOV62256.1"/>
    </source>
</evidence>
<keyword evidence="4" id="KW-1185">Reference proteome</keyword>
<dbReference type="Proteomes" id="UP000510897">
    <property type="component" value="Segment"/>
</dbReference>
<dbReference type="Proteomes" id="UP000226384">
    <property type="component" value="Segment"/>
</dbReference>
<reference evidence="4 5" key="1">
    <citation type="journal article" date="2016" name="Virology">
        <title>The genomic content and context of auxiliary metabolic genes in marine cyanomyoviruses.</title>
        <authorList>
            <person name="Crummett L.T."/>
            <person name="Puxty R.J."/>
            <person name="Weihe C."/>
            <person name="Marston M.F."/>
            <person name="Martiny J.B."/>
        </authorList>
    </citation>
    <scope>NUCLEOTIDE SEQUENCE [LARGE SCALE GENOMIC DNA]</scope>
    <source>
        <strain evidence="1">0910CC49</strain>
        <strain evidence="2">0910SB42</strain>
    </source>
</reference>
<sequence length="115" mass="12944">MSILTQESTQKLAEAIAQDVFAYISEDGRYLDGVMNTIEPAIVHVIGQTSPELVGELGCAIMGMICIPSDPDVYQDDLWKTRYERLYRYVKHTYAESYIDGAEYGIIASDEVYGY</sequence>
<accession>A0A1D8KTM8</accession>
<dbReference type="KEGG" id="vg:30308121"/>
<dbReference type="RefSeq" id="YP_009323000.1">
    <property type="nucleotide sequence ID" value="NC_031927.1"/>
</dbReference>
<dbReference type="GeneID" id="30308121"/>
<gene>
    <name evidence="1" type="ORF">C490910_067</name>
    <name evidence="3" type="ORF">CC030809_00066</name>
    <name evidence="2" type="ORF">S420910_067</name>
</gene>
<dbReference type="OrthoDB" id="38216at10239"/>
<name>A0A1D8KTM8_9CAUD</name>
<evidence type="ECO:0000313" key="5">
    <source>
        <dbReference type="Proteomes" id="UP000226384"/>
    </source>
</evidence>
<proteinExistence type="predicted"/>
<evidence type="ECO:0000313" key="4">
    <source>
        <dbReference type="Proteomes" id="UP000203902"/>
    </source>
</evidence>
<dbReference type="EMBL" id="KU686212">
    <property type="protein sequence ID" value="AOV61991.1"/>
    <property type="molecule type" value="Genomic_DNA"/>
</dbReference>
<evidence type="ECO:0000313" key="3">
    <source>
        <dbReference type="EMBL" id="QLF86122.1"/>
    </source>
</evidence>
<dbReference type="EMBL" id="KU686213">
    <property type="protein sequence ID" value="AOV62256.1"/>
    <property type="molecule type" value="Genomic_DNA"/>
</dbReference>
<evidence type="ECO:0000313" key="1">
    <source>
        <dbReference type="EMBL" id="AOV61991.1"/>
    </source>
</evidence>
<reference evidence="3 6" key="3">
    <citation type="submission" date="2020-07" db="EMBL/GenBank/DDBJ databases">
        <title>Signatures of coevolution in a cyanophage population.</title>
        <authorList>
            <person name="Abebe J."/>
        </authorList>
    </citation>
    <scope>NUCLEOTIDE SEQUENCE [LARGE SCALE GENOMIC DNA]</scope>
    <source>
        <strain evidence="3">0809CC03</strain>
    </source>
</reference>
<protein>
    <submittedName>
        <fullName evidence="1">Uncharacterized protein</fullName>
    </submittedName>
</protein>
<evidence type="ECO:0000313" key="6">
    <source>
        <dbReference type="Proteomes" id="UP000510897"/>
    </source>
</evidence>
<organism evidence="1 4">
    <name type="scientific">Synechococcus phage S-CAM7</name>
    <dbReference type="NCBI Taxonomy" id="1883368"/>
    <lineage>
        <taxon>Viruses</taxon>
        <taxon>Duplodnaviria</taxon>
        <taxon>Heunggongvirae</taxon>
        <taxon>Uroviricota</taxon>
        <taxon>Caudoviricetes</taxon>
        <taxon>Pantevenvirales</taxon>
        <taxon>Kyanoviridae</taxon>
        <taxon>Mazuvirus</taxon>
        <taxon>Mazuvirus scam7</taxon>
    </lineage>
</organism>
<dbReference type="EMBL" id="MT586120">
    <property type="protein sequence ID" value="QLF86122.1"/>
    <property type="molecule type" value="Genomic_DNA"/>
</dbReference>